<accession>A0A1K2HYG4</accession>
<dbReference type="PANTHER" id="PTHR11236:SF50">
    <property type="entry name" value="AMINODEOXYCHORISMATE SYNTHASE COMPONENT 1"/>
    <property type="match status" value="1"/>
</dbReference>
<sequence length="593" mass="63412">MIDIGTVLLDDALAGRALLFAAPRDWISARRGAEVPDALARMRKAREAGYYLAGALGYELGLWREERLRPLLPDADLPLIEMGVFDAPEVLAGHDRIDCLRRCGRGPAEVELRRLGHDGADHGAAVAAILRYIAAGDIYQANLTFRARLESRGDPAALYRLLVAAQPVAHGALMRLADAHVLSLSPELFVANEGGRLTARPMKGTMARGATQEADAAARARLAADAKNRAENLMIVDLLRNDLSRIARIGSVRVPQLFAVETYPSLHQMTSTITAEMAEGIDPIDALLSLFPCGSITGAPKIRAMEIIAELEPEPRGFYTGAIGSIAPDGDFRFNVAIRTLVIGPDGRGEIGVGGGIVADSEAGDEYEEALLKMSFLKAAEPPGLIETLLWEEGRGYWLLDRHLERLAASAGALGIALDDGAAGDALEAAISGFSAPRMRVRLLLDPRDGLSVTAVPMPPQAPGPFRFAIAPEIIDETDPLLIHKTTRRHIYDPPREAMKALLPIDEVVFLNTRGELTEGSITSLFVERDGVLLTPPLASGLLAGVLRAELIATGRAREAVLRPADLEGAIIHLGNSLRGLMPAKLVAPEAGA</sequence>
<dbReference type="OrthoDB" id="9803598at2"/>
<dbReference type="SUPFAM" id="SSF56752">
    <property type="entry name" value="D-aminoacid aminotransferase-like PLP-dependent enzymes"/>
    <property type="match status" value="1"/>
</dbReference>
<dbReference type="Gene3D" id="3.30.470.10">
    <property type="match status" value="1"/>
</dbReference>
<dbReference type="Gene3D" id="3.20.10.10">
    <property type="entry name" value="D-amino Acid Aminotransferase, subunit A, domain 2"/>
    <property type="match status" value="1"/>
</dbReference>
<dbReference type="NCBIfam" id="TIGR00553">
    <property type="entry name" value="pabB"/>
    <property type="match status" value="1"/>
</dbReference>
<dbReference type="InterPro" id="IPR005802">
    <property type="entry name" value="ADC_synth_comp_1"/>
</dbReference>
<dbReference type="SUPFAM" id="SSF56322">
    <property type="entry name" value="ADC synthase"/>
    <property type="match status" value="1"/>
</dbReference>
<dbReference type="InterPro" id="IPR001544">
    <property type="entry name" value="Aminotrans_IV"/>
</dbReference>
<reference evidence="3 4" key="1">
    <citation type="submission" date="2016-11" db="EMBL/GenBank/DDBJ databases">
        <authorList>
            <person name="Jaros S."/>
            <person name="Januszkiewicz K."/>
            <person name="Wedrychowicz H."/>
        </authorList>
    </citation>
    <scope>NUCLEOTIDE SEQUENCE [LARGE SCALE GENOMIC DNA]</scope>
    <source>
        <strain evidence="3 4">ATCC 23634</strain>
    </source>
</reference>
<dbReference type="NCBIfam" id="NF005729">
    <property type="entry name" value="PRK07546.1-3"/>
    <property type="match status" value="1"/>
</dbReference>
<dbReference type="AlphaFoldDB" id="A0A1K2HYG4"/>
<dbReference type="InterPro" id="IPR005801">
    <property type="entry name" value="ADC_synthase"/>
</dbReference>
<evidence type="ECO:0000256" key="1">
    <source>
        <dbReference type="ARBA" id="ARBA00014472"/>
    </source>
</evidence>
<dbReference type="InterPro" id="IPR019999">
    <property type="entry name" value="Anth_synth_I-like"/>
</dbReference>
<dbReference type="Proteomes" id="UP000183447">
    <property type="component" value="Unassembled WGS sequence"/>
</dbReference>
<dbReference type="RefSeq" id="WP_084603471.1">
    <property type="nucleotide sequence ID" value="NZ_FPKU01000002.1"/>
</dbReference>
<evidence type="ECO:0000259" key="2">
    <source>
        <dbReference type="Pfam" id="PF00425"/>
    </source>
</evidence>
<dbReference type="GO" id="GO:0016829">
    <property type="term" value="F:lyase activity"/>
    <property type="evidence" value="ECO:0007669"/>
    <property type="project" value="UniProtKB-KW"/>
</dbReference>
<keyword evidence="3" id="KW-0456">Lyase</keyword>
<dbReference type="Pfam" id="PF01063">
    <property type="entry name" value="Aminotran_4"/>
    <property type="match status" value="1"/>
</dbReference>
<feature type="domain" description="Chorismate-utilising enzyme C-terminal" evidence="2">
    <location>
        <begin position="121"/>
        <end position="373"/>
    </location>
</feature>
<protein>
    <recommendedName>
        <fullName evidence="1">Probable branched-chain-amino-acid aminotransferase</fullName>
    </recommendedName>
</protein>
<name>A0A1K2HYG4_9HYPH</name>
<organism evidence="3 4">
    <name type="scientific">Devosia enhydra</name>
    <dbReference type="NCBI Taxonomy" id="665118"/>
    <lineage>
        <taxon>Bacteria</taxon>
        <taxon>Pseudomonadati</taxon>
        <taxon>Pseudomonadota</taxon>
        <taxon>Alphaproteobacteria</taxon>
        <taxon>Hyphomicrobiales</taxon>
        <taxon>Devosiaceae</taxon>
        <taxon>Devosia</taxon>
    </lineage>
</organism>
<gene>
    <name evidence="3" type="ORF">SAMN02983003_2331</name>
</gene>
<evidence type="ECO:0000313" key="3">
    <source>
        <dbReference type="EMBL" id="SFZ85005.1"/>
    </source>
</evidence>
<dbReference type="Gene3D" id="3.60.120.10">
    <property type="entry name" value="Anthranilate synthase"/>
    <property type="match status" value="1"/>
</dbReference>
<dbReference type="Pfam" id="PF00425">
    <property type="entry name" value="Chorismate_bind"/>
    <property type="match status" value="1"/>
</dbReference>
<dbReference type="InterPro" id="IPR036038">
    <property type="entry name" value="Aminotransferase-like"/>
</dbReference>
<dbReference type="GO" id="GO:0000162">
    <property type="term" value="P:L-tryptophan biosynthetic process"/>
    <property type="evidence" value="ECO:0007669"/>
    <property type="project" value="TreeGrafter"/>
</dbReference>
<dbReference type="EMBL" id="FPKU01000002">
    <property type="protein sequence ID" value="SFZ85005.1"/>
    <property type="molecule type" value="Genomic_DNA"/>
</dbReference>
<dbReference type="InterPro" id="IPR043131">
    <property type="entry name" value="BCAT-like_N"/>
</dbReference>
<keyword evidence="4" id="KW-1185">Reference proteome</keyword>
<dbReference type="InterPro" id="IPR043132">
    <property type="entry name" value="BCAT-like_C"/>
</dbReference>
<dbReference type="PANTHER" id="PTHR11236">
    <property type="entry name" value="AMINOBENZOATE/ANTHRANILATE SYNTHASE"/>
    <property type="match status" value="1"/>
</dbReference>
<dbReference type="GO" id="GO:0009396">
    <property type="term" value="P:folic acid-containing compound biosynthetic process"/>
    <property type="evidence" value="ECO:0007669"/>
    <property type="project" value="InterPro"/>
</dbReference>
<dbReference type="InterPro" id="IPR015890">
    <property type="entry name" value="Chorismate_C"/>
</dbReference>
<dbReference type="PRINTS" id="PR00095">
    <property type="entry name" value="ANTSNTHASEI"/>
</dbReference>
<dbReference type="STRING" id="665118.SAMN02983003_2331"/>
<proteinExistence type="predicted"/>
<dbReference type="GO" id="GO:0046820">
    <property type="term" value="F:4-amino-4-deoxychorismate synthase activity"/>
    <property type="evidence" value="ECO:0007669"/>
    <property type="project" value="TreeGrafter"/>
</dbReference>
<evidence type="ECO:0000313" key="4">
    <source>
        <dbReference type="Proteomes" id="UP000183447"/>
    </source>
</evidence>